<keyword evidence="2 8" id="KW-1003">Cell membrane</keyword>
<dbReference type="PANTHER" id="PTHR35529:SF1">
    <property type="entry name" value="MANGANESE EFFLUX PUMP MNTP-RELATED"/>
    <property type="match status" value="1"/>
</dbReference>
<comment type="function">
    <text evidence="8">Probably functions as a manganese efflux pump.</text>
</comment>
<evidence type="ECO:0000313" key="10">
    <source>
        <dbReference type="Proteomes" id="UP000184526"/>
    </source>
</evidence>
<evidence type="ECO:0000256" key="5">
    <source>
        <dbReference type="ARBA" id="ARBA00023065"/>
    </source>
</evidence>
<keyword evidence="6 8" id="KW-0472">Membrane</keyword>
<dbReference type="InterPro" id="IPR003810">
    <property type="entry name" value="Mntp/YtaF"/>
</dbReference>
<evidence type="ECO:0000256" key="8">
    <source>
        <dbReference type="HAMAP-Rule" id="MF_01521"/>
    </source>
</evidence>
<dbReference type="AlphaFoldDB" id="A0A1M5WSC9"/>
<dbReference type="PANTHER" id="PTHR35529">
    <property type="entry name" value="MANGANESE EFFLUX PUMP MNTP-RELATED"/>
    <property type="match status" value="1"/>
</dbReference>
<dbReference type="EMBL" id="FQXP01000006">
    <property type="protein sequence ID" value="SHH90292.1"/>
    <property type="molecule type" value="Genomic_DNA"/>
</dbReference>
<keyword evidence="10" id="KW-1185">Reference proteome</keyword>
<name>A0A1M5WSC9_9CLOT</name>
<dbReference type="HAMAP" id="MF_01521">
    <property type="entry name" value="MntP_pump"/>
    <property type="match status" value="1"/>
</dbReference>
<dbReference type="RefSeq" id="WP_072831712.1">
    <property type="nucleotide sequence ID" value="NZ_FQXP01000006.1"/>
</dbReference>
<comment type="subcellular location">
    <subcellularLocation>
        <location evidence="8">Cell membrane</location>
        <topology evidence="8">Multi-pass membrane protein</topology>
    </subcellularLocation>
</comment>
<dbReference type="STRING" id="1121306.SAMN02745196_01826"/>
<evidence type="ECO:0000256" key="2">
    <source>
        <dbReference type="ARBA" id="ARBA00022475"/>
    </source>
</evidence>
<keyword evidence="5 8" id="KW-0406">Ion transport</keyword>
<feature type="transmembrane region" description="Helical" evidence="8">
    <location>
        <begin position="131"/>
        <end position="152"/>
    </location>
</feature>
<dbReference type="GO" id="GO:0005384">
    <property type="term" value="F:manganese ion transmembrane transporter activity"/>
    <property type="evidence" value="ECO:0007669"/>
    <property type="project" value="UniProtKB-UniRule"/>
</dbReference>
<gene>
    <name evidence="8" type="primary">mntP</name>
    <name evidence="9" type="ORF">SAMN02745196_01826</name>
</gene>
<evidence type="ECO:0000256" key="1">
    <source>
        <dbReference type="ARBA" id="ARBA00022448"/>
    </source>
</evidence>
<evidence type="ECO:0000313" key="9">
    <source>
        <dbReference type="EMBL" id="SHH90292.1"/>
    </source>
</evidence>
<sequence length="186" mass="20212">MSIISILAIAIGLAMDAFAVSITSGILIKEFKNRHAFKISAFFGVAQGVMPLIGYALGYSFKSYIENIDHWIAFVMLVFIGGKMIIESRKSDDEKENFNPLNNKVLISLAIATSIDALVVGVGFAFLQVSVIPSCTIIAVVTFLICFLGVFIGRKSGDLFKSKAELIGGVILVIMGIKILIEHLFF</sequence>
<evidence type="ECO:0000256" key="3">
    <source>
        <dbReference type="ARBA" id="ARBA00022692"/>
    </source>
</evidence>
<organism evidence="9 10">
    <name type="scientific">Clostridium collagenovorans DSM 3089</name>
    <dbReference type="NCBI Taxonomy" id="1121306"/>
    <lineage>
        <taxon>Bacteria</taxon>
        <taxon>Bacillati</taxon>
        <taxon>Bacillota</taxon>
        <taxon>Clostridia</taxon>
        <taxon>Eubacteriales</taxon>
        <taxon>Clostridiaceae</taxon>
        <taxon>Clostridium</taxon>
    </lineage>
</organism>
<keyword evidence="7 8" id="KW-0464">Manganese</keyword>
<keyword evidence="4 8" id="KW-1133">Transmembrane helix</keyword>
<evidence type="ECO:0000256" key="7">
    <source>
        <dbReference type="ARBA" id="ARBA00023211"/>
    </source>
</evidence>
<accession>A0A1M5WSC9</accession>
<feature type="transmembrane region" description="Helical" evidence="8">
    <location>
        <begin position="6"/>
        <end position="27"/>
    </location>
</feature>
<dbReference type="Pfam" id="PF02659">
    <property type="entry name" value="Mntp"/>
    <property type="match status" value="1"/>
</dbReference>
<feature type="transmembrane region" description="Helical" evidence="8">
    <location>
        <begin position="39"/>
        <end position="58"/>
    </location>
</feature>
<comment type="similarity">
    <text evidence="8">Belongs to the MntP (TC 9.B.29) family.</text>
</comment>
<reference evidence="9 10" key="1">
    <citation type="submission" date="2016-11" db="EMBL/GenBank/DDBJ databases">
        <authorList>
            <person name="Jaros S."/>
            <person name="Januszkiewicz K."/>
            <person name="Wedrychowicz H."/>
        </authorList>
    </citation>
    <scope>NUCLEOTIDE SEQUENCE [LARGE SCALE GENOMIC DNA]</scope>
    <source>
        <strain evidence="9 10">DSM 3089</strain>
    </source>
</reference>
<feature type="transmembrane region" description="Helical" evidence="8">
    <location>
        <begin position="70"/>
        <end position="86"/>
    </location>
</feature>
<evidence type="ECO:0000256" key="4">
    <source>
        <dbReference type="ARBA" id="ARBA00022989"/>
    </source>
</evidence>
<protein>
    <recommendedName>
        <fullName evidence="8">Putative manganese efflux pump MntP</fullName>
    </recommendedName>
</protein>
<dbReference type="InterPro" id="IPR022929">
    <property type="entry name" value="Put_MntP"/>
</dbReference>
<keyword evidence="3 8" id="KW-0812">Transmembrane</keyword>
<proteinExistence type="inferred from homology"/>
<dbReference type="GO" id="GO:0005886">
    <property type="term" value="C:plasma membrane"/>
    <property type="evidence" value="ECO:0007669"/>
    <property type="project" value="UniProtKB-SubCell"/>
</dbReference>
<dbReference type="OrthoDB" id="9811590at2"/>
<dbReference type="Proteomes" id="UP000184526">
    <property type="component" value="Unassembled WGS sequence"/>
</dbReference>
<feature type="transmembrane region" description="Helical" evidence="8">
    <location>
        <begin position="106"/>
        <end position="125"/>
    </location>
</feature>
<feature type="transmembrane region" description="Helical" evidence="8">
    <location>
        <begin position="164"/>
        <end position="181"/>
    </location>
</feature>
<keyword evidence="1 8" id="KW-0813">Transport</keyword>
<evidence type="ECO:0000256" key="6">
    <source>
        <dbReference type="ARBA" id="ARBA00023136"/>
    </source>
</evidence>